<dbReference type="SUPFAM" id="SSF46785">
    <property type="entry name" value="Winged helix' DNA-binding domain"/>
    <property type="match status" value="1"/>
</dbReference>
<dbReference type="Gene3D" id="3.10.620.30">
    <property type="match status" value="1"/>
</dbReference>
<dbReference type="STRING" id="168384.SAMN05660368_01138"/>
<name>C6LDX5_9FIRM</name>
<dbReference type="InterPro" id="IPR002931">
    <property type="entry name" value="Transglutaminase-like"/>
</dbReference>
<dbReference type="InterPro" id="IPR036390">
    <property type="entry name" value="WH_DNA-bd_sf"/>
</dbReference>
<dbReference type="Pfam" id="PF01841">
    <property type="entry name" value="Transglut_core"/>
    <property type="match status" value="1"/>
</dbReference>
<proteinExistence type="predicted"/>
<dbReference type="eggNOG" id="COG1305">
    <property type="taxonomic scope" value="Bacteria"/>
</dbReference>
<evidence type="ECO:0000313" key="2">
    <source>
        <dbReference type="EMBL" id="EET61179.1"/>
    </source>
</evidence>
<gene>
    <name evidence="2" type="ORF">BRYFOR_06824</name>
</gene>
<comment type="caution">
    <text evidence="2">The sequence shown here is derived from an EMBL/GenBank/DDBJ whole genome shotgun (WGS) entry which is preliminary data.</text>
</comment>
<dbReference type="AlphaFoldDB" id="C6LDX5"/>
<evidence type="ECO:0000259" key="1">
    <source>
        <dbReference type="Pfam" id="PF01841"/>
    </source>
</evidence>
<feature type="domain" description="Transglutaminase-like" evidence="1">
    <location>
        <begin position="5"/>
        <end position="63"/>
    </location>
</feature>
<dbReference type="InterPro" id="IPR038765">
    <property type="entry name" value="Papain-like_cys_pep_sf"/>
</dbReference>
<dbReference type="SUPFAM" id="SSF54001">
    <property type="entry name" value="Cysteine proteinases"/>
    <property type="match status" value="1"/>
</dbReference>
<protein>
    <recommendedName>
        <fullName evidence="1">Transglutaminase-like domain-containing protein</fullName>
    </recommendedName>
</protein>
<keyword evidence="3" id="KW-1185">Reference proteome</keyword>
<dbReference type="Proteomes" id="UP000005561">
    <property type="component" value="Unassembled WGS sequence"/>
</dbReference>
<dbReference type="OrthoDB" id="1778722at2"/>
<organism evidence="2 3">
    <name type="scientific">Marvinbryantia formatexigens DSM 14469</name>
    <dbReference type="NCBI Taxonomy" id="478749"/>
    <lineage>
        <taxon>Bacteria</taxon>
        <taxon>Bacillati</taxon>
        <taxon>Bacillota</taxon>
        <taxon>Clostridia</taxon>
        <taxon>Lachnospirales</taxon>
        <taxon>Lachnospiraceae</taxon>
        <taxon>Marvinbryantia</taxon>
    </lineage>
</organism>
<dbReference type="EMBL" id="ACCL02000007">
    <property type="protein sequence ID" value="EET61179.1"/>
    <property type="molecule type" value="Genomic_DNA"/>
</dbReference>
<sequence>MESLWHLTEKPDAKPENFLHQMLCICRMNGIPAKCVCGIISGNEKLQSWVEVSTDYGYVGVDPWNRCLTDETYMKLAQGRDLEECAIFEVKKERQNYSLDIQITTAAEENSDRGTGGVGMIQKNIDKDGMDFSGQVVEKSSYDGMRETLHKMLSSDELLIWTITKRLGLQRTDKRMYLEEFSEKMNLPLRKSSMLVKRLQDADYVDWKYDGLGEEGTYVEFTGKWWEAVENQKRGMEKVYGGTVEKFGKDRFLQLLSEIEDFNETVKEITDMNGDEIDGTE</sequence>
<evidence type="ECO:0000313" key="3">
    <source>
        <dbReference type="Proteomes" id="UP000005561"/>
    </source>
</evidence>
<accession>C6LDX5</accession>
<reference evidence="2" key="1">
    <citation type="submission" date="2009-07" db="EMBL/GenBank/DDBJ databases">
        <authorList>
            <person name="Weinstock G."/>
            <person name="Sodergren E."/>
            <person name="Clifton S."/>
            <person name="Fulton L."/>
            <person name="Fulton B."/>
            <person name="Courtney L."/>
            <person name="Fronick C."/>
            <person name="Harrison M."/>
            <person name="Strong C."/>
            <person name="Farmer C."/>
            <person name="Delahaunty K."/>
            <person name="Markovic C."/>
            <person name="Hall O."/>
            <person name="Minx P."/>
            <person name="Tomlinson C."/>
            <person name="Mitreva M."/>
            <person name="Nelson J."/>
            <person name="Hou S."/>
            <person name="Wollam A."/>
            <person name="Pepin K.H."/>
            <person name="Johnson M."/>
            <person name="Bhonagiri V."/>
            <person name="Nash W.E."/>
            <person name="Warren W."/>
            <person name="Chinwalla A."/>
            <person name="Mardis E.R."/>
            <person name="Wilson R.K."/>
        </authorList>
    </citation>
    <scope>NUCLEOTIDE SEQUENCE [LARGE SCALE GENOMIC DNA]</scope>
    <source>
        <strain evidence="2">DSM 14469</strain>
    </source>
</reference>